<evidence type="ECO:0000313" key="2">
    <source>
        <dbReference type="EMBL" id="GBP20529.1"/>
    </source>
</evidence>
<comment type="caution">
    <text evidence="2">The sequence shown here is derived from an EMBL/GenBank/DDBJ whole genome shotgun (WGS) entry which is preliminary data.</text>
</comment>
<name>A0A4C1U2M3_EUMVA</name>
<sequence>MWLELFLPIRPWSKSNPTLFEWKNRPKSSIKLAPPYTGEHNCRNGRPPNPGPPKISQKTPPPPPRAITTHSHNRYRSV</sequence>
<evidence type="ECO:0000313" key="3">
    <source>
        <dbReference type="Proteomes" id="UP000299102"/>
    </source>
</evidence>
<feature type="region of interest" description="Disordered" evidence="1">
    <location>
        <begin position="31"/>
        <end position="78"/>
    </location>
</feature>
<organism evidence="2 3">
    <name type="scientific">Eumeta variegata</name>
    <name type="common">Bagworm moth</name>
    <name type="synonym">Eumeta japonica</name>
    <dbReference type="NCBI Taxonomy" id="151549"/>
    <lineage>
        <taxon>Eukaryota</taxon>
        <taxon>Metazoa</taxon>
        <taxon>Ecdysozoa</taxon>
        <taxon>Arthropoda</taxon>
        <taxon>Hexapoda</taxon>
        <taxon>Insecta</taxon>
        <taxon>Pterygota</taxon>
        <taxon>Neoptera</taxon>
        <taxon>Endopterygota</taxon>
        <taxon>Lepidoptera</taxon>
        <taxon>Glossata</taxon>
        <taxon>Ditrysia</taxon>
        <taxon>Tineoidea</taxon>
        <taxon>Psychidae</taxon>
        <taxon>Oiketicinae</taxon>
        <taxon>Eumeta</taxon>
    </lineage>
</organism>
<dbReference type="AlphaFoldDB" id="A0A4C1U2M3"/>
<gene>
    <name evidence="2" type="ORF">EVAR_78907_1</name>
</gene>
<dbReference type="Proteomes" id="UP000299102">
    <property type="component" value="Unassembled WGS sequence"/>
</dbReference>
<keyword evidence="3" id="KW-1185">Reference proteome</keyword>
<reference evidence="2 3" key="1">
    <citation type="journal article" date="2019" name="Commun. Biol.">
        <title>The bagworm genome reveals a unique fibroin gene that provides high tensile strength.</title>
        <authorList>
            <person name="Kono N."/>
            <person name="Nakamura H."/>
            <person name="Ohtoshi R."/>
            <person name="Tomita M."/>
            <person name="Numata K."/>
            <person name="Arakawa K."/>
        </authorList>
    </citation>
    <scope>NUCLEOTIDE SEQUENCE [LARGE SCALE GENOMIC DNA]</scope>
</reference>
<proteinExistence type="predicted"/>
<accession>A0A4C1U2M3</accession>
<evidence type="ECO:0000256" key="1">
    <source>
        <dbReference type="SAM" id="MobiDB-lite"/>
    </source>
</evidence>
<dbReference type="EMBL" id="BGZK01000119">
    <property type="protein sequence ID" value="GBP20529.1"/>
    <property type="molecule type" value="Genomic_DNA"/>
</dbReference>
<feature type="compositionally biased region" description="Pro residues" evidence="1">
    <location>
        <begin position="47"/>
        <end position="65"/>
    </location>
</feature>
<protein>
    <submittedName>
        <fullName evidence="2">Uncharacterized protein</fullName>
    </submittedName>
</protein>